<sequence>MVNLHNLKISTRLSVAFGLLIALLVVIVSIALLQMKTMHAVTLDIAEQQLPDVELVNRIKINFSNLRIDETQHVMNQEENGMAKTEQAMKERMGAIKTDIASYKQRLTGAEQQQQIQALEAEWQNYTTIHLQIVDLSTKREKFTARRLLEGDSNASFARLNTSLNQLGSLTHDAATAATQASGATYANARYAMLGALLVCVLLAVGAAVWLIRSVTLPLHDAIEVASRIAAGDLSHDIAIDSSNETGRLLQALQRMQTSLLAIVEQVREGSGNVANASAEIAQGNQDLSDRTEHQANALQVTASSMHTLESTVRQNADNARQANELALTASSVAIKGGGVVGEVVETMKGINQSSRQIADIIQVIDGIAFQTNILALNAAVEAARAGEQGRGFAVVASEVRSLAGRSAEAAKEIKQLIGASVQRVEQGTELVDRAGATMSEIVAAIQHVSDIVRDISAASSAQSQGVSQVGEAIGQMDQTTHQNAALVEQMAASANSLRSQANALVEVVAVFKLDTTTRQPRAGQLALLEG</sequence>
<dbReference type="Gene3D" id="1.10.287.950">
    <property type="entry name" value="Methyl-accepting chemotaxis protein"/>
    <property type="match status" value="1"/>
</dbReference>
<dbReference type="Pfam" id="PF12729">
    <property type="entry name" value="4HB_MCP_1"/>
    <property type="match status" value="1"/>
</dbReference>
<evidence type="ECO:0000256" key="1">
    <source>
        <dbReference type="ARBA" id="ARBA00004370"/>
    </source>
</evidence>
<evidence type="ECO:0000313" key="8">
    <source>
        <dbReference type="EMBL" id="OOV06842.1"/>
    </source>
</evidence>
<dbReference type="Gene3D" id="6.10.340.10">
    <property type="match status" value="1"/>
</dbReference>
<dbReference type="OrthoDB" id="9763018at2"/>
<evidence type="ECO:0000259" key="6">
    <source>
        <dbReference type="PROSITE" id="PS50111"/>
    </source>
</evidence>
<dbReference type="InterPro" id="IPR004089">
    <property type="entry name" value="MCPsignal_dom"/>
</dbReference>
<dbReference type="InterPro" id="IPR003660">
    <property type="entry name" value="HAMP_dom"/>
</dbReference>
<dbReference type="Pfam" id="PF00672">
    <property type="entry name" value="HAMP"/>
    <property type="match status" value="1"/>
</dbReference>
<evidence type="ECO:0000256" key="3">
    <source>
        <dbReference type="ARBA" id="ARBA00029447"/>
    </source>
</evidence>
<evidence type="ECO:0008006" key="10">
    <source>
        <dbReference type="Google" id="ProtNLM"/>
    </source>
</evidence>
<evidence type="ECO:0000256" key="5">
    <source>
        <dbReference type="SAM" id="Phobius"/>
    </source>
</evidence>
<dbReference type="CDD" id="cd06225">
    <property type="entry name" value="HAMP"/>
    <property type="match status" value="1"/>
</dbReference>
<comment type="similarity">
    <text evidence="3">Belongs to the methyl-accepting chemotaxis (MCP) protein family.</text>
</comment>
<dbReference type="InterPro" id="IPR004090">
    <property type="entry name" value="Chemotax_Me-accpt_rcpt"/>
</dbReference>
<keyword evidence="9" id="KW-1185">Reference proteome</keyword>
<dbReference type="PROSITE" id="PS50111">
    <property type="entry name" value="CHEMOTAXIS_TRANSDUC_2"/>
    <property type="match status" value="1"/>
</dbReference>
<keyword evidence="5" id="KW-0472">Membrane</keyword>
<dbReference type="GO" id="GO:0007165">
    <property type="term" value="P:signal transduction"/>
    <property type="evidence" value="ECO:0007669"/>
    <property type="project" value="UniProtKB-KW"/>
</dbReference>
<dbReference type="AlphaFoldDB" id="A0A1T1ARV3"/>
<dbReference type="PRINTS" id="PR00260">
    <property type="entry name" value="CHEMTRNSDUCR"/>
</dbReference>
<comment type="caution">
    <text evidence="8">The sequence shown here is derived from an EMBL/GenBank/DDBJ whole genome shotgun (WGS) entry which is preliminary data.</text>
</comment>
<dbReference type="GO" id="GO:0006935">
    <property type="term" value="P:chemotaxis"/>
    <property type="evidence" value="ECO:0007669"/>
    <property type="project" value="InterPro"/>
</dbReference>
<evidence type="ECO:0000256" key="2">
    <source>
        <dbReference type="ARBA" id="ARBA00022481"/>
    </source>
</evidence>
<reference evidence="8 9" key="1">
    <citation type="submission" date="2017-01" db="EMBL/GenBank/DDBJ databases">
        <title>Genome sequencing of Rhodoferax fermentans JCM 7819.</title>
        <authorList>
            <person name="Kim Y.J."/>
            <person name="Farh M.E.-A."/>
            <person name="Yang D.-C."/>
        </authorList>
    </citation>
    <scope>NUCLEOTIDE SEQUENCE [LARGE SCALE GENOMIC DNA]</scope>
    <source>
        <strain evidence="8 9">JCM 7819</strain>
    </source>
</reference>
<comment type="subcellular location">
    <subcellularLocation>
        <location evidence="1">Membrane</location>
    </subcellularLocation>
</comment>
<protein>
    <recommendedName>
        <fullName evidence="10">Methyl-accepting chemotaxis protein</fullName>
    </recommendedName>
</protein>
<dbReference type="GO" id="GO:0005886">
    <property type="term" value="C:plasma membrane"/>
    <property type="evidence" value="ECO:0007669"/>
    <property type="project" value="TreeGrafter"/>
</dbReference>
<feature type="transmembrane region" description="Helical" evidence="5">
    <location>
        <begin position="12"/>
        <end position="33"/>
    </location>
</feature>
<dbReference type="GO" id="GO:0004888">
    <property type="term" value="F:transmembrane signaling receptor activity"/>
    <property type="evidence" value="ECO:0007669"/>
    <property type="project" value="InterPro"/>
</dbReference>
<dbReference type="Pfam" id="PF00015">
    <property type="entry name" value="MCPsignal"/>
    <property type="match status" value="1"/>
</dbReference>
<accession>A0A1T1ARV3</accession>
<dbReference type="InterPro" id="IPR024478">
    <property type="entry name" value="HlyB_4HB_MCP"/>
</dbReference>
<dbReference type="SMART" id="SM00283">
    <property type="entry name" value="MA"/>
    <property type="match status" value="1"/>
</dbReference>
<proteinExistence type="inferred from homology"/>
<keyword evidence="5" id="KW-1133">Transmembrane helix</keyword>
<dbReference type="Proteomes" id="UP000190750">
    <property type="component" value="Unassembled WGS sequence"/>
</dbReference>
<dbReference type="RefSeq" id="WP_078364663.1">
    <property type="nucleotide sequence ID" value="NZ_MTJN01000002.1"/>
</dbReference>
<organism evidence="8 9">
    <name type="scientific">Rhodoferax fermentans</name>
    <dbReference type="NCBI Taxonomy" id="28066"/>
    <lineage>
        <taxon>Bacteria</taxon>
        <taxon>Pseudomonadati</taxon>
        <taxon>Pseudomonadota</taxon>
        <taxon>Betaproteobacteria</taxon>
        <taxon>Burkholderiales</taxon>
        <taxon>Comamonadaceae</taxon>
        <taxon>Rhodoferax</taxon>
    </lineage>
</organism>
<dbReference type="SMART" id="SM00304">
    <property type="entry name" value="HAMP"/>
    <property type="match status" value="1"/>
</dbReference>
<name>A0A1T1ARV3_RHOFE</name>
<keyword evidence="2" id="KW-0488">Methylation</keyword>
<dbReference type="EMBL" id="MTJN01000002">
    <property type="protein sequence ID" value="OOV06842.1"/>
    <property type="molecule type" value="Genomic_DNA"/>
</dbReference>
<feature type="domain" description="Methyl-accepting transducer" evidence="6">
    <location>
        <begin position="270"/>
        <end position="499"/>
    </location>
</feature>
<dbReference type="PANTHER" id="PTHR43531:SF14">
    <property type="entry name" value="METHYL-ACCEPTING CHEMOTAXIS PROTEIN I-RELATED"/>
    <property type="match status" value="1"/>
</dbReference>
<feature type="domain" description="HAMP" evidence="7">
    <location>
        <begin position="213"/>
        <end position="265"/>
    </location>
</feature>
<dbReference type="CDD" id="cd11386">
    <property type="entry name" value="MCP_signal"/>
    <property type="match status" value="1"/>
</dbReference>
<dbReference type="SUPFAM" id="SSF58104">
    <property type="entry name" value="Methyl-accepting chemotaxis protein (MCP) signaling domain"/>
    <property type="match status" value="1"/>
</dbReference>
<feature type="transmembrane region" description="Helical" evidence="5">
    <location>
        <begin position="191"/>
        <end position="212"/>
    </location>
</feature>
<evidence type="ECO:0000313" key="9">
    <source>
        <dbReference type="Proteomes" id="UP000190750"/>
    </source>
</evidence>
<dbReference type="STRING" id="28066.RF819_08945"/>
<evidence type="ECO:0000259" key="7">
    <source>
        <dbReference type="PROSITE" id="PS50885"/>
    </source>
</evidence>
<evidence type="ECO:0000256" key="4">
    <source>
        <dbReference type="PROSITE-ProRule" id="PRU00284"/>
    </source>
</evidence>
<dbReference type="PROSITE" id="PS50885">
    <property type="entry name" value="HAMP"/>
    <property type="match status" value="1"/>
</dbReference>
<dbReference type="FunFam" id="1.10.287.950:FF:000001">
    <property type="entry name" value="Methyl-accepting chemotaxis sensory transducer"/>
    <property type="match status" value="1"/>
</dbReference>
<dbReference type="InterPro" id="IPR051310">
    <property type="entry name" value="MCP_chemotaxis"/>
</dbReference>
<gene>
    <name evidence="8" type="ORF">RF819_08945</name>
</gene>
<keyword evidence="4" id="KW-0807">Transducer</keyword>
<keyword evidence="5" id="KW-0812">Transmembrane</keyword>
<dbReference type="PANTHER" id="PTHR43531">
    <property type="entry name" value="PROTEIN ICFG"/>
    <property type="match status" value="1"/>
</dbReference>